<dbReference type="EMBL" id="JBHSOH010000030">
    <property type="protein sequence ID" value="MFC5849685.1"/>
    <property type="molecule type" value="Genomic_DNA"/>
</dbReference>
<dbReference type="RefSeq" id="WP_380051038.1">
    <property type="nucleotide sequence ID" value="NZ_JBHSOH010000030.1"/>
</dbReference>
<feature type="region of interest" description="Disordered" evidence="1">
    <location>
        <begin position="1"/>
        <end position="94"/>
    </location>
</feature>
<reference evidence="3" key="1">
    <citation type="journal article" date="2019" name="Int. J. Syst. Evol. Microbiol.">
        <title>The Global Catalogue of Microorganisms (GCM) 10K type strain sequencing project: providing services to taxonomists for standard genome sequencing and annotation.</title>
        <authorList>
            <consortium name="The Broad Institute Genomics Platform"/>
            <consortium name="The Broad Institute Genome Sequencing Center for Infectious Disease"/>
            <person name="Wu L."/>
            <person name="Ma J."/>
        </authorList>
    </citation>
    <scope>NUCLEOTIDE SEQUENCE [LARGE SCALE GENOMIC DNA]</scope>
    <source>
        <strain evidence="3">CGMCC 1.15053</strain>
    </source>
</reference>
<keyword evidence="3" id="KW-1185">Reference proteome</keyword>
<proteinExistence type="predicted"/>
<feature type="compositionally biased region" description="Polar residues" evidence="1">
    <location>
        <begin position="54"/>
        <end position="64"/>
    </location>
</feature>
<evidence type="ECO:0000313" key="3">
    <source>
        <dbReference type="Proteomes" id="UP001595979"/>
    </source>
</evidence>
<comment type="caution">
    <text evidence="2">The sequence shown here is derived from an EMBL/GenBank/DDBJ whole genome shotgun (WGS) entry which is preliminary data.</text>
</comment>
<accession>A0ABW1DNI2</accession>
<organism evidence="2 3">
    <name type="scientific">Deinococcus petrolearius</name>
    <dbReference type="NCBI Taxonomy" id="1751295"/>
    <lineage>
        <taxon>Bacteria</taxon>
        <taxon>Thermotogati</taxon>
        <taxon>Deinococcota</taxon>
        <taxon>Deinococci</taxon>
        <taxon>Deinococcales</taxon>
        <taxon>Deinococcaceae</taxon>
        <taxon>Deinococcus</taxon>
    </lineage>
</organism>
<sequence length="94" mass="9953">MPEERHPDYHPPQAPSQDSVNEHKDEGEGPFGSDMTSLLGGTRPPGDNLPEATQEGNIYSTGTSPADGRSVTPSAPQAHFDHTAKSSDADTDPQ</sequence>
<protein>
    <submittedName>
        <fullName evidence="2">Uncharacterized protein</fullName>
    </submittedName>
</protein>
<feature type="compositionally biased region" description="Basic and acidic residues" evidence="1">
    <location>
        <begin position="79"/>
        <end position="88"/>
    </location>
</feature>
<gene>
    <name evidence="2" type="ORF">ACFPQ6_15375</name>
</gene>
<evidence type="ECO:0000313" key="2">
    <source>
        <dbReference type="EMBL" id="MFC5849685.1"/>
    </source>
</evidence>
<dbReference type="Proteomes" id="UP001595979">
    <property type="component" value="Unassembled WGS sequence"/>
</dbReference>
<evidence type="ECO:0000256" key="1">
    <source>
        <dbReference type="SAM" id="MobiDB-lite"/>
    </source>
</evidence>
<name>A0ABW1DNI2_9DEIO</name>